<reference evidence="1" key="1">
    <citation type="submission" date="2020-04" db="EMBL/GenBank/DDBJ databases">
        <authorList>
            <person name="Chiriac C."/>
            <person name="Salcher M."/>
            <person name="Ghai R."/>
            <person name="Kavagutti S V."/>
        </authorList>
    </citation>
    <scope>NUCLEOTIDE SEQUENCE</scope>
</reference>
<evidence type="ECO:0000313" key="1">
    <source>
        <dbReference type="EMBL" id="CAB4157141.1"/>
    </source>
</evidence>
<accession>A0A6J5NI42</accession>
<dbReference type="EMBL" id="LR796653">
    <property type="protein sequence ID" value="CAB4157141.1"/>
    <property type="molecule type" value="Genomic_DNA"/>
</dbReference>
<gene>
    <name evidence="1" type="ORF">UFOVP683_4</name>
</gene>
<name>A0A6J5NI42_9CAUD</name>
<organism evidence="1">
    <name type="scientific">uncultured Caudovirales phage</name>
    <dbReference type="NCBI Taxonomy" id="2100421"/>
    <lineage>
        <taxon>Viruses</taxon>
        <taxon>Duplodnaviria</taxon>
        <taxon>Heunggongvirae</taxon>
        <taxon>Uroviricota</taxon>
        <taxon>Caudoviricetes</taxon>
        <taxon>Peduoviridae</taxon>
        <taxon>Maltschvirus</taxon>
        <taxon>Maltschvirus maltsch</taxon>
    </lineage>
</organism>
<sequence>MKFDYIKNKLIGLNYNNRDIEILISVKNENLLKKYFFGQGIREYSLLKILKQAIKKPVQVKSKVNTVMPIENDDEEIILEVSVRHDWNGSLSVYGTSYSTYEIRVSREFYENAHRREIERYCQDEIDFTTIEPEEPSDYDNGDSSVHWDNDFQCEIDNIEEI</sequence>
<protein>
    <submittedName>
        <fullName evidence="1">Uncharacterized protein</fullName>
    </submittedName>
</protein>
<proteinExistence type="predicted"/>